<dbReference type="InterPro" id="IPR023011">
    <property type="entry name" value="ATP_synth_F0_asu_AS"/>
</dbReference>
<name>A0A3D8Q0N5_9BACI</name>
<keyword evidence="8 11" id="KW-0406">Ion transport</keyword>
<dbReference type="PROSITE" id="PS00449">
    <property type="entry name" value="ATPASE_A"/>
    <property type="match status" value="1"/>
</dbReference>
<dbReference type="GO" id="GO:0042777">
    <property type="term" value="P:proton motive force-driven plasma membrane ATP synthesis"/>
    <property type="evidence" value="ECO:0007669"/>
    <property type="project" value="TreeGrafter"/>
</dbReference>
<evidence type="ECO:0000256" key="7">
    <source>
        <dbReference type="ARBA" id="ARBA00022989"/>
    </source>
</evidence>
<comment type="similarity">
    <text evidence="2 11 12">Belongs to the ATPase A chain family.</text>
</comment>
<evidence type="ECO:0000256" key="1">
    <source>
        <dbReference type="ARBA" id="ARBA00004141"/>
    </source>
</evidence>
<keyword evidence="10 11" id="KW-0066">ATP synthesis</keyword>
<dbReference type="RefSeq" id="WP_115748659.1">
    <property type="nucleotide sequence ID" value="NZ_PIOD01000005.1"/>
</dbReference>
<dbReference type="InterPro" id="IPR000568">
    <property type="entry name" value="ATP_synth_F0_asu"/>
</dbReference>
<comment type="function">
    <text evidence="11 12">Key component of the proton channel; it plays a direct role in the translocation of protons across the membrane.</text>
</comment>
<evidence type="ECO:0000313" key="13">
    <source>
        <dbReference type="EMBL" id="RDW20545.1"/>
    </source>
</evidence>
<dbReference type="PRINTS" id="PR00123">
    <property type="entry name" value="ATPASEA"/>
</dbReference>
<keyword evidence="9 11" id="KW-0472">Membrane</keyword>
<keyword evidence="4 11" id="KW-0138">CF(0)</keyword>
<dbReference type="GO" id="GO:0045259">
    <property type="term" value="C:proton-transporting ATP synthase complex"/>
    <property type="evidence" value="ECO:0007669"/>
    <property type="project" value="UniProtKB-KW"/>
</dbReference>
<dbReference type="InterPro" id="IPR045082">
    <property type="entry name" value="ATP_syn_F0_a_bact/chloroplast"/>
</dbReference>
<comment type="caution">
    <text evidence="13">The sequence shown here is derived from an EMBL/GenBank/DDBJ whole genome shotgun (WGS) entry which is preliminary data.</text>
</comment>
<evidence type="ECO:0000256" key="11">
    <source>
        <dbReference type="HAMAP-Rule" id="MF_01393"/>
    </source>
</evidence>
<evidence type="ECO:0000256" key="9">
    <source>
        <dbReference type="ARBA" id="ARBA00023136"/>
    </source>
</evidence>
<evidence type="ECO:0000256" key="5">
    <source>
        <dbReference type="ARBA" id="ARBA00022692"/>
    </source>
</evidence>
<feature type="transmembrane region" description="Helical" evidence="11">
    <location>
        <begin position="183"/>
        <end position="206"/>
    </location>
</feature>
<evidence type="ECO:0000256" key="8">
    <source>
        <dbReference type="ARBA" id="ARBA00023065"/>
    </source>
</evidence>
<feature type="transmembrane region" description="Helical" evidence="11">
    <location>
        <begin position="78"/>
        <end position="105"/>
    </location>
</feature>
<dbReference type="CDD" id="cd00310">
    <property type="entry name" value="ATP-synt_Fo_a_6"/>
    <property type="match status" value="1"/>
</dbReference>
<feature type="transmembrane region" description="Helical" evidence="11">
    <location>
        <begin position="117"/>
        <end position="136"/>
    </location>
</feature>
<dbReference type="Proteomes" id="UP000256520">
    <property type="component" value="Unassembled WGS sequence"/>
</dbReference>
<reference evidence="14" key="1">
    <citation type="submission" date="2017-11" db="EMBL/GenBank/DDBJ databases">
        <authorList>
            <person name="Zhu W."/>
        </authorList>
    </citation>
    <scope>NUCLEOTIDE SEQUENCE [LARGE SCALE GENOMIC DNA]</scope>
    <source>
        <strain evidence="14">CAU 1051</strain>
    </source>
</reference>
<evidence type="ECO:0000256" key="12">
    <source>
        <dbReference type="RuleBase" id="RU000483"/>
    </source>
</evidence>
<evidence type="ECO:0000256" key="3">
    <source>
        <dbReference type="ARBA" id="ARBA00022448"/>
    </source>
</evidence>
<accession>A0A3D8Q0N5</accession>
<dbReference type="PANTHER" id="PTHR42823:SF3">
    <property type="entry name" value="ATP SYNTHASE SUBUNIT A, CHLOROPLASTIC"/>
    <property type="match status" value="1"/>
</dbReference>
<dbReference type="OrthoDB" id="9789241at2"/>
<dbReference type="NCBIfam" id="TIGR01131">
    <property type="entry name" value="ATP_synt_6_or_A"/>
    <property type="match status" value="1"/>
</dbReference>
<evidence type="ECO:0000313" key="14">
    <source>
        <dbReference type="Proteomes" id="UP000256520"/>
    </source>
</evidence>
<feature type="transmembrane region" description="Helical" evidence="11">
    <location>
        <begin position="24"/>
        <end position="42"/>
    </location>
</feature>
<dbReference type="Gene3D" id="1.20.120.220">
    <property type="entry name" value="ATP synthase, F0 complex, subunit A"/>
    <property type="match status" value="1"/>
</dbReference>
<keyword evidence="6 11" id="KW-0375">Hydrogen ion transport</keyword>
<keyword evidence="3 11" id="KW-0813">Transport</keyword>
<dbReference type="HAMAP" id="MF_01393">
    <property type="entry name" value="ATP_synth_a_bact"/>
    <property type="match status" value="1"/>
</dbReference>
<feature type="transmembrane region" description="Helical" evidence="11">
    <location>
        <begin position="212"/>
        <end position="232"/>
    </location>
</feature>
<gene>
    <name evidence="11" type="primary">atpB</name>
    <name evidence="13" type="ORF">CWR45_04735</name>
</gene>
<dbReference type="AlphaFoldDB" id="A0A3D8Q0N5"/>
<dbReference type="Pfam" id="PF00119">
    <property type="entry name" value="ATP-synt_A"/>
    <property type="match status" value="1"/>
</dbReference>
<evidence type="ECO:0000256" key="10">
    <source>
        <dbReference type="ARBA" id="ARBA00023310"/>
    </source>
</evidence>
<dbReference type="GO" id="GO:0046933">
    <property type="term" value="F:proton-transporting ATP synthase activity, rotational mechanism"/>
    <property type="evidence" value="ECO:0007669"/>
    <property type="project" value="UniProtKB-UniRule"/>
</dbReference>
<dbReference type="InterPro" id="IPR035908">
    <property type="entry name" value="F0_ATP_A_sf"/>
</dbReference>
<comment type="subcellular location">
    <subcellularLocation>
        <location evidence="11 12">Cell membrane</location>
        <topology evidence="11 12">Multi-pass membrane protein</topology>
    </subcellularLocation>
    <subcellularLocation>
        <location evidence="1">Membrane</location>
        <topology evidence="1">Multi-pass membrane protein</topology>
    </subcellularLocation>
</comment>
<dbReference type="PANTHER" id="PTHR42823">
    <property type="entry name" value="ATP SYNTHASE SUBUNIT A, CHLOROPLASTIC"/>
    <property type="match status" value="1"/>
</dbReference>
<dbReference type="SUPFAM" id="SSF81336">
    <property type="entry name" value="F1F0 ATP synthase subunit A"/>
    <property type="match status" value="1"/>
</dbReference>
<keyword evidence="11" id="KW-1003">Cell membrane</keyword>
<protein>
    <recommendedName>
        <fullName evidence="11 12">ATP synthase subunit a</fullName>
    </recommendedName>
    <alternativeName>
        <fullName evidence="11">ATP synthase F0 sector subunit a</fullName>
    </alternativeName>
    <alternativeName>
        <fullName evidence="11">F-ATPase subunit 6</fullName>
    </alternativeName>
</protein>
<evidence type="ECO:0000256" key="4">
    <source>
        <dbReference type="ARBA" id="ARBA00022547"/>
    </source>
</evidence>
<organism evidence="13 14">
    <name type="scientific">Oceanobacillus chungangensis</name>
    <dbReference type="NCBI Taxonomy" id="1229152"/>
    <lineage>
        <taxon>Bacteria</taxon>
        <taxon>Bacillati</taxon>
        <taxon>Bacillota</taxon>
        <taxon>Bacilli</taxon>
        <taxon>Bacillales</taxon>
        <taxon>Bacillaceae</taxon>
        <taxon>Oceanobacillus</taxon>
    </lineage>
</organism>
<proteinExistence type="inferred from homology"/>
<keyword evidence="5 11" id="KW-0812">Transmembrane</keyword>
<sequence>MDHTSPIVEDVLGISWLDFNLSNVFMMAIVSLIIFVLCTWASRKLQMKPTGMQNFMEWIVEFVKGIIGDTMDWKTGKVFLPLGLTLMFYIFVSNIVGVITVGVVGHDLWWKSPTADATLTLTLSAMVVMLTHFYGIKVNGAKNYFKTFVSPVPLMLPFKIIEEFTNTLTLGLRLFGNIYAGEILLSLLVGLATSSIFGFFGAALPMLAWQGFSLFIGGIQAFVFTMLTMVYMSHKVSKDH</sequence>
<keyword evidence="14" id="KW-1185">Reference proteome</keyword>
<dbReference type="GO" id="GO:0005886">
    <property type="term" value="C:plasma membrane"/>
    <property type="evidence" value="ECO:0007669"/>
    <property type="project" value="UniProtKB-SubCell"/>
</dbReference>
<keyword evidence="7 11" id="KW-1133">Transmembrane helix</keyword>
<evidence type="ECO:0000256" key="6">
    <source>
        <dbReference type="ARBA" id="ARBA00022781"/>
    </source>
</evidence>
<dbReference type="EMBL" id="PIOD01000005">
    <property type="protein sequence ID" value="RDW20545.1"/>
    <property type="molecule type" value="Genomic_DNA"/>
</dbReference>
<dbReference type="NCBIfam" id="NF004479">
    <property type="entry name" value="PRK05815.1-4"/>
    <property type="match status" value="1"/>
</dbReference>
<evidence type="ECO:0000256" key="2">
    <source>
        <dbReference type="ARBA" id="ARBA00006810"/>
    </source>
</evidence>